<dbReference type="GO" id="GO:0004848">
    <property type="term" value="F:ureidoglycolate hydrolase activity"/>
    <property type="evidence" value="ECO:0007669"/>
    <property type="project" value="InterPro"/>
</dbReference>
<comment type="similarity">
    <text evidence="5">Belongs to the ureidoglycolate lyase family.</text>
</comment>
<name>A0A430KQH5_9GAMM</name>
<dbReference type="NCBIfam" id="NF002949">
    <property type="entry name" value="PRK03606.1-2"/>
    <property type="match status" value="1"/>
</dbReference>
<dbReference type="CDD" id="cd20298">
    <property type="entry name" value="cupin_UAH"/>
    <property type="match status" value="1"/>
</dbReference>
<dbReference type="GO" id="GO:0000256">
    <property type="term" value="P:allantoin catabolic process"/>
    <property type="evidence" value="ECO:0007669"/>
    <property type="project" value="UniProtKB-UniRule"/>
</dbReference>
<dbReference type="Gene3D" id="2.60.120.480">
    <property type="entry name" value="Ureidoglycolate hydrolase"/>
    <property type="match status" value="1"/>
</dbReference>
<dbReference type="AlphaFoldDB" id="A0A430KQH5"/>
<dbReference type="SUPFAM" id="SSF51182">
    <property type="entry name" value="RmlC-like cupins"/>
    <property type="match status" value="1"/>
</dbReference>
<dbReference type="GO" id="GO:0050385">
    <property type="term" value="F:ureidoglycolate lyase activity"/>
    <property type="evidence" value="ECO:0007669"/>
    <property type="project" value="UniProtKB-UniRule"/>
</dbReference>
<dbReference type="PANTHER" id="PTHR21221:SF1">
    <property type="entry name" value="UREIDOGLYCOLATE LYASE"/>
    <property type="match status" value="1"/>
</dbReference>
<dbReference type="InterPro" id="IPR023525">
    <property type="entry name" value="Ureidogly_lyase_bac"/>
</dbReference>
<evidence type="ECO:0000313" key="7">
    <source>
        <dbReference type="Proteomes" id="UP000283087"/>
    </source>
</evidence>
<dbReference type="Pfam" id="PF04115">
    <property type="entry name" value="Ureidogly_lyase"/>
    <property type="match status" value="1"/>
</dbReference>
<dbReference type="HAMAP" id="MF_00616">
    <property type="entry name" value="Ureidogly_lyase"/>
    <property type="match status" value="1"/>
</dbReference>
<dbReference type="NCBIfam" id="NF009932">
    <property type="entry name" value="PRK13395.1"/>
    <property type="match status" value="1"/>
</dbReference>
<comment type="pathway">
    <text evidence="5">Nitrogen metabolism; (S)-allantoin degradation.</text>
</comment>
<dbReference type="RefSeq" id="WP_126158846.1">
    <property type="nucleotide sequence ID" value="NZ_RQXW01000009.1"/>
</dbReference>
<dbReference type="InterPro" id="IPR011051">
    <property type="entry name" value="RmlC_Cupin_sf"/>
</dbReference>
<reference evidence="6 7" key="1">
    <citation type="submission" date="2018-11" db="EMBL/GenBank/DDBJ databases">
        <title>The draft genome sequence of Amphritea opalescens ANRC-JH13T.</title>
        <authorList>
            <person name="Fang Z."/>
            <person name="Zhang Y."/>
            <person name="Han X."/>
        </authorList>
    </citation>
    <scope>NUCLEOTIDE SEQUENCE [LARGE SCALE GENOMIC DNA]</scope>
    <source>
        <strain evidence="6 7">ANRC-JH13</strain>
    </source>
</reference>
<dbReference type="InterPro" id="IPR024060">
    <property type="entry name" value="Ureidoglycolate_lyase_dom_sf"/>
</dbReference>
<evidence type="ECO:0000256" key="3">
    <source>
        <dbReference type="ARBA" id="ARBA00023239"/>
    </source>
</evidence>
<comment type="subunit">
    <text evidence="1 5">Homodimer.</text>
</comment>
<dbReference type="Proteomes" id="UP000283087">
    <property type="component" value="Unassembled WGS sequence"/>
</dbReference>
<evidence type="ECO:0000313" key="6">
    <source>
        <dbReference type="EMBL" id="RTE65593.1"/>
    </source>
</evidence>
<gene>
    <name evidence="5" type="primary">allA</name>
    <name evidence="6" type="ORF">EH243_11680</name>
</gene>
<protein>
    <recommendedName>
        <fullName evidence="5">Ureidoglycolate lyase</fullName>
        <ecNumber evidence="5">4.3.2.3</ecNumber>
    </recommendedName>
    <alternativeName>
        <fullName evidence="5">Ureidoglycolatase</fullName>
    </alternativeName>
</protein>
<comment type="cofactor">
    <cofactor evidence="5">
        <name>Ni(2+)</name>
        <dbReference type="ChEBI" id="CHEBI:49786"/>
    </cofactor>
</comment>
<dbReference type="PANTHER" id="PTHR21221">
    <property type="entry name" value="UREIDOGLYCOLATE HYDROLASE"/>
    <property type="match status" value="1"/>
</dbReference>
<comment type="catalytic activity">
    <reaction evidence="4 5">
        <text>(S)-ureidoglycolate = urea + glyoxylate</text>
        <dbReference type="Rhea" id="RHEA:11304"/>
        <dbReference type="ChEBI" id="CHEBI:16199"/>
        <dbReference type="ChEBI" id="CHEBI:36655"/>
        <dbReference type="ChEBI" id="CHEBI:57296"/>
        <dbReference type="EC" id="4.3.2.3"/>
    </reaction>
</comment>
<dbReference type="InterPro" id="IPR047233">
    <property type="entry name" value="UAH_cupin"/>
</dbReference>
<dbReference type="EMBL" id="RQXW01000009">
    <property type="protein sequence ID" value="RTE65593.1"/>
    <property type="molecule type" value="Genomic_DNA"/>
</dbReference>
<sequence length="170" mass="19223">MQRIITPEPLTKARFAPYGDVIETEGSDFFMINNGSTQRFHRLSEVMLGKPDDRAIISIFRAQKLTYPLPIKMLERHPLGSQAFIPLKQKPFLILVAEPGDQPDPETIRAFITNGHQGINYHTGVWHHPVLSCEAEDDFLIVDREGDGNNCDEHYFSDDSDMVLESGIPS</sequence>
<keyword evidence="3 5" id="KW-0456">Lyase</keyword>
<evidence type="ECO:0000256" key="2">
    <source>
        <dbReference type="ARBA" id="ARBA00022631"/>
    </source>
</evidence>
<organism evidence="6 7">
    <name type="scientific">Amphritea opalescens</name>
    <dbReference type="NCBI Taxonomy" id="2490544"/>
    <lineage>
        <taxon>Bacteria</taxon>
        <taxon>Pseudomonadati</taxon>
        <taxon>Pseudomonadota</taxon>
        <taxon>Gammaproteobacteria</taxon>
        <taxon>Oceanospirillales</taxon>
        <taxon>Oceanospirillaceae</taxon>
        <taxon>Amphritea</taxon>
    </lineage>
</organism>
<comment type="caution">
    <text evidence="6">The sequence shown here is derived from an EMBL/GenBank/DDBJ whole genome shotgun (WGS) entry which is preliminary data.</text>
</comment>
<dbReference type="EC" id="4.3.2.3" evidence="5"/>
<dbReference type="PIRSF" id="PIRSF017306">
    <property type="entry name" value="Ureidogly_hydro"/>
    <property type="match status" value="1"/>
</dbReference>
<proteinExistence type="inferred from homology"/>
<accession>A0A430KQH5</accession>
<keyword evidence="7" id="KW-1185">Reference proteome</keyword>
<evidence type="ECO:0000256" key="5">
    <source>
        <dbReference type="HAMAP-Rule" id="MF_00616"/>
    </source>
</evidence>
<dbReference type="OrthoDB" id="9804602at2"/>
<evidence type="ECO:0000256" key="1">
    <source>
        <dbReference type="ARBA" id="ARBA00011738"/>
    </source>
</evidence>
<dbReference type="InterPro" id="IPR007247">
    <property type="entry name" value="Ureidogly_lyase"/>
</dbReference>
<dbReference type="UniPathway" id="UPA00395"/>
<comment type="function">
    <text evidence="5">Catalyzes the catabolism of the allantoin degradation intermediate (S)-ureidoglycolate, generating urea and glyoxylate. Involved in the utilization of allantoin as nitrogen source.</text>
</comment>
<keyword evidence="2 5" id="KW-0659">Purine metabolism</keyword>
<evidence type="ECO:0000256" key="4">
    <source>
        <dbReference type="ARBA" id="ARBA00047684"/>
    </source>
</evidence>
<dbReference type="GO" id="GO:0006145">
    <property type="term" value="P:purine nucleobase catabolic process"/>
    <property type="evidence" value="ECO:0007669"/>
    <property type="project" value="UniProtKB-UniRule"/>
</dbReference>